<dbReference type="AlphaFoldDB" id="A0A837DCW6"/>
<sequence>MGRRAERTHSETDNDTGWTPKRAKNAVRVAKVIVPAAAGALAPLVIRAAGAIREVYDRQQARRMGVDVAQLPEYQGRGGALLARIAGAAEGLSRLADSPRATEDDLGFVTRSRSTLEQLSASVRAAERMPTPRRKAAHRAVSGELDAIETELLRRLGVHAPGATA</sequence>
<proteinExistence type="predicted"/>
<comment type="caution">
    <text evidence="2">The sequence shown here is derived from an EMBL/GenBank/DDBJ whole genome shotgun (WGS) entry which is preliminary data.</text>
</comment>
<evidence type="ECO:0000256" key="1">
    <source>
        <dbReference type="SAM" id="MobiDB-lite"/>
    </source>
</evidence>
<dbReference type="InterPro" id="IPR045522">
    <property type="entry name" value="DUF6474"/>
</dbReference>
<protein>
    <submittedName>
        <fullName evidence="2">Uncharacterized protein</fullName>
    </submittedName>
</protein>
<dbReference type="OrthoDB" id="4374070at2"/>
<dbReference type="EMBL" id="JRZE01000003">
    <property type="protein sequence ID" value="KHF44788.1"/>
    <property type="molecule type" value="Genomic_DNA"/>
</dbReference>
<reference evidence="2 3" key="1">
    <citation type="submission" date="2014-10" db="EMBL/GenBank/DDBJ databases">
        <title>Genome sequence of Micropolyspora internatus JCM3315.</title>
        <authorList>
            <person name="Shin S.-K."/>
            <person name="Yi H."/>
        </authorList>
    </citation>
    <scope>NUCLEOTIDE SEQUENCE [LARGE SCALE GENOMIC DNA]</scope>
    <source>
        <strain evidence="2 3">JCM 3315</strain>
    </source>
</reference>
<dbReference type="RefSeq" id="WP_012795589.1">
    <property type="nucleotide sequence ID" value="NZ_CALJZO010000037.1"/>
</dbReference>
<feature type="region of interest" description="Disordered" evidence="1">
    <location>
        <begin position="1"/>
        <end position="22"/>
    </location>
</feature>
<dbReference type="Pfam" id="PF20079">
    <property type="entry name" value="DUF6474"/>
    <property type="match status" value="1"/>
</dbReference>
<feature type="compositionally biased region" description="Basic and acidic residues" evidence="1">
    <location>
        <begin position="1"/>
        <end position="12"/>
    </location>
</feature>
<dbReference type="Proteomes" id="UP000030848">
    <property type="component" value="Unassembled WGS sequence"/>
</dbReference>
<accession>A0A837DCW6</accession>
<organism evidence="2 3">
    <name type="scientific">Saccharomonospora viridis</name>
    <dbReference type="NCBI Taxonomy" id="1852"/>
    <lineage>
        <taxon>Bacteria</taxon>
        <taxon>Bacillati</taxon>
        <taxon>Actinomycetota</taxon>
        <taxon>Actinomycetes</taxon>
        <taxon>Pseudonocardiales</taxon>
        <taxon>Pseudonocardiaceae</taxon>
        <taxon>Saccharomonospora</taxon>
    </lineage>
</organism>
<evidence type="ECO:0000313" key="2">
    <source>
        <dbReference type="EMBL" id="KHF44788.1"/>
    </source>
</evidence>
<evidence type="ECO:0000313" key="3">
    <source>
        <dbReference type="Proteomes" id="UP000030848"/>
    </source>
</evidence>
<gene>
    <name evidence="2" type="ORF">MINT15_16700</name>
</gene>
<dbReference type="OMA" id="ENMPAQR"/>
<name>A0A837DCW6_9PSEU</name>